<sequence length="266" mass="28938">MVKIPQTESIITNLENSWLTISFNRPEKRNALSRQLIMDIFQILEAVRDDRSVRGITFRGQGGTFCAGADLKEFQEILSAGDQAKKMADAASSLVGQLFKTISASPQVTVSVVEGAAMAGGFGIACSTDFLITMSNARYALTETQIGLTPAQIAPYVINRLGFAKGRKMMLLGDHIDGNDAMEIGLADYVADDLEKLSEILENIQQQVMKCAPGAIAVTKEIIENCNTINTVMAADLFSDCLVGEEGQEGFSSFFEKRKPYWAIST</sequence>
<evidence type="ECO:0000313" key="2">
    <source>
        <dbReference type="EMBL" id="SVA07811.1"/>
    </source>
</evidence>
<organism evidence="2">
    <name type="scientific">marine metagenome</name>
    <dbReference type="NCBI Taxonomy" id="408172"/>
    <lineage>
        <taxon>unclassified sequences</taxon>
        <taxon>metagenomes</taxon>
        <taxon>ecological metagenomes</taxon>
    </lineage>
</organism>
<proteinExistence type="inferred from homology"/>
<dbReference type="InterPro" id="IPR001753">
    <property type="entry name" value="Enoyl-CoA_hydra/iso"/>
</dbReference>
<dbReference type="AlphaFoldDB" id="A0A381SWX0"/>
<dbReference type="SUPFAM" id="SSF52096">
    <property type="entry name" value="ClpP/crotonase"/>
    <property type="match status" value="1"/>
</dbReference>
<name>A0A381SWX0_9ZZZZ</name>
<dbReference type="InterPro" id="IPR029045">
    <property type="entry name" value="ClpP/crotonase-like_dom_sf"/>
</dbReference>
<reference evidence="2" key="1">
    <citation type="submission" date="2018-05" db="EMBL/GenBank/DDBJ databases">
        <authorList>
            <person name="Lanie J.A."/>
            <person name="Ng W.-L."/>
            <person name="Kazmierczak K.M."/>
            <person name="Andrzejewski T.M."/>
            <person name="Davidsen T.M."/>
            <person name="Wayne K.J."/>
            <person name="Tettelin H."/>
            <person name="Glass J.I."/>
            <person name="Rusch D."/>
            <person name="Podicherti R."/>
            <person name="Tsui H.-C.T."/>
            <person name="Winkler M.E."/>
        </authorList>
    </citation>
    <scope>NUCLEOTIDE SEQUENCE</scope>
</reference>
<accession>A0A381SWX0</accession>
<dbReference type="CDD" id="cd06558">
    <property type="entry name" value="crotonase-like"/>
    <property type="match status" value="1"/>
</dbReference>
<dbReference type="PANTHER" id="PTHR42964:SF1">
    <property type="entry name" value="POLYKETIDE BIOSYNTHESIS ENOYL-COA HYDRATASE PKSH-RELATED"/>
    <property type="match status" value="1"/>
</dbReference>
<dbReference type="GO" id="GO:0008300">
    <property type="term" value="P:isoprenoid catabolic process"/>
    <property type="evidence" value="ECO:0007669"/>
    <property type="project" value="TreeGrafter"/>
</dbReference>
<dbReference type="Gene3D" id="1.10.12.10">
    <property type="entry name" value="Lyase 2-enoyl-coa Hydratase, Chain A, domain 2"/>
    <property type="match status" value="1"/>
</dbReference>
<evidence type="ECO:0008006" key="3">
    <source>
        <dbReference type="Google" id="ProtNLM"/>
    </source>
</evidence>
<dbReference type="EMBL" id="UINC01003611">
    <property type="protein sequence ID" value="SVA07811.1"/>
    <property type="molecule type" value="Genomic_DNA"/>
</dbReference>
<dbReference type="Gene3D" id="3.90.226.10">
    <property type="entry name" value="2-enoyl-CoA Hydratase, Chain A, domain 1"/>
    <property type="match status" value="1"/>
</dbReference>
<comment type="similarity">
    <text evidence="1">Belongs to the enoyl-CoA hydratase/isomerase family.</text>
</comment>
<evidence type="ECO:0000256" key="1">
    <source>
        <dbReference type="ARBA" id="ARBA00005254"/>
    </source>
</evidence>
<gene>
    <name evidence="2" type="ORF">METZ01_LOCUS60665</name>
</gene>
<dbReference type="PANTHER" id="PTHR42964">
    <property type="entry name" value="ENOYL-COA HYDRATASE"/>
    <property type="match status" value="1"/>
</dbReference>
<protein>
    <recommendedName>
        <fullName evidence="3">Enoyl-CoA hydratase</fullName>
    </recommendedName>
</protein>
<dbReference type="Pfam" id="PF00378">
    <property type="entry name" value="ECH_1"/>
    <property type="match status" value="1"/>
</dbReference>
<dbReference type="InterPro" id="IPR051683">
    <property type="entry name" value="Enoyl-CoA_Hydratase/Isomerase"/>
</dbReference>
<dbReference type="InterPro" id="IPR014748">
    <property type="entry name" value="Enoyl-CoA_hydra_C"/>
</dbReference>